<dbReference type="EMBL" id="OU015567">
    <property type="protein sequence ID" value="CAG5111534.1"/>
    <property type="molecule type" value="Genomic_DNA"/>
</dbReference>
<keyword evidence="2" id="KW-1133">Transmembrane helix</keyword>
<name>A0ABN7T5X5_OIKDI</name>
<evidence type="ECO:0000313" key="3">
    <source>
        <dbReference type="EMBL" id="CAG5111534.1"/>
    </source>
</evidence>
<reference evidence="3 4" key="1">
    <citation type="submission" date="2021-04" db="EMBL/GenBank/DDBJ databases">
        <authorList>
            <person name="Bliznina A."/>
        </authorList>
    </citation>
    <scope>NUCLEOTIDE SEQUENCE [LARGE SCALE GENOMIC DNA]</scope>
</reference>
<evidence type="ECO:0000313" key="4">
    <source>
        <dbReference type="Proteomes" id="UP001158576"/>
    </source>
</evidence>
<evidence type="ECO:0000256" key="1">
    <source>
        <dbReference type="SAM" id="MobiDB-lite"/>
    </source>
</evidence>
<evidence type="ECO:0000256" key="2">
    <source>
        <dbReference type="SAM" id="Phobius"/>
    </source>
</evidence>
<dbReference type="Proteomes" id="UP001158576">
    <property type="component" value="Chromosome 2"/>
</dbReference>
<feature type="region of interest" description="Disordered" evidence="1">
    <location>
        <begin position="1"/>
        <end position="32"/>
    </location>
</feature>
<accession>A0ABN7T5X5</accession>
<feature type="compositionally biased region" description="Basic residues" evidence="1">
    <location>
        <begin position="17"/>
        <end position="28"/>
    </location>
</feature>
<sequence length="137" mass="16159">MFGLPRANGAASGRTDHSHHHQNRRSRRSQRDRIRRFVQDHNSSVRPIENGFINPFLRPPICLLIITVPATVMSWIVYTKFSEVHPILAKLSRNTYFVLSIMNTSLLLLGFIWLYKSDLERKHYRSRFPSRKMTIRL</sequence>
<organism evidence="3 4">
    <name type="scientific">Oikopleura dioica</name>
    <name type="common">Tunicate</name>
    <dbReference type="NCBI Taxonomy" id="34765"/>
    <lineage>
        <taxon>Eukaryota</taxon>
        <taxon>Metazoa</taxon>
        <taxon>Chordata</taxon>
        <taxon>Tunicata</taxon>
        <taxon>Appendicularia</taxon>
        <taxon>Copelata</taxon>
        <taxon>Oikopleuridae</taxon>
        <taxon>Oikopleura</taxon>
    </lineage>
</organism>
<keyword evidence="2" id="KW-0812">Transmembrane</keyword>
<proteinExistence type="predicted"/>
<feature type="transmembrane region" description="Helical" evidence="2">
    <location>
        <begin position="96"/>
        <end position="115"/>
    </location>
</feature>
<keyword evidence="2" id="KW-0472">Membrane</keyword>
<keyword evidence="4" id="KW-1185">Reference proteome</keyword>
<feature type="transmembrane region" description="Helical" evidence="2">
    <location>
        <begin position="56"/>
        <end position="76"/>
    </location>
</feature>
<protein>
    <submittedName>
        <fullName evidence="3">Oidioi.mRNA.OKI2018_I69.chr2.g5835.t1.cds</fullName>
    </submittedName>
</protein>
<gene>
    <name evidence="3" type="ORF">OKIOD_LOCUS14600</name>
</gene>